<evidence type="ECO:0000313" key="12">
    <source>
        <dbReference type="EMBL" id="ANI93082.1"/>
    </source>
</evidence>
<evidence type="ECO:0000256" key="4">
    <source>
        <dbReference type="ARBA" id="ARBA00022806"/>
    </source>
</evidence>
<dbReference type="InterPro" id="IPR045628">
    <property type="entry name" value="Lhr_WH_dom"/>
</dbReference>
<keyword evidence="13" id="KW-1185">Reference proteome</keyword>
<dbReference type="GO" id="GO:0004386">
    <property type="term" value="F:helicase activity"/>
    <property type="evidence" value="ECO:0007669"/>
    <property type="project" value="UniProtKB-KW"/>
</dbReference>
<dbReference type="KEGG" id="dtm:BJL86_2318"/>
<reference evidence="12 13" key="1">
    <citation type="submission" date="2016-06" db="EMBL/GenBank/DDBJ databases">
        <title>Complete genome sequence of a saline-alkali tolerant type strain Dietzia timorensis ID05-A0528T.</title>
        <authorList>
            <person name="Wu X."/>
        </authorList>
    </citation>
    <scope>NUCLEOTIDE SEQUENCE [LARGE SCALE GENOMIC DNA]</scope>
    <source>
        <strain evidence="12 13">ID05-A0528</strain>
    </source>
</reference>
<dbReference type="Pfam" id="PF00270">
    <property type="entry name" value="DEAD"/>
    <property type="match status" value="1"/>
</dbReference>
<keyword evidence="8" id="KW-0413">Isomerase</keyword>
<feature type="compositionally biased region" description="Low complexity" evidence="9">
    <location>
        <begin position="1324"/>
        <end position="1338"/>
    </location>
</feature>
<dbReference type="EMBL" id="CP015961">
    <property type="protein sequence ID" value="ANI93082.1"/>
    <property type="molecule type" value="Genomic_DNA"/>
</dbReference>
<keyword evidence="5" id="KW-0067">ATP-binding</keyword>
<proteinExistence type="predicted"/>
<dbReference type="InterPro" id="IPR013701">
    <property type="entry name" value="Lhr-like_DEAD/DEAH_assoc"/>
</dbReference>
<dbReference type="Pfam" id="PF23235">
    <property type="entry name" value="WHD_3rd_Lhr"/>
    <property type="match status" value="1"/>
</dbReference>
<dbReference type="GO" id="GO:0006281">
    <property type="term" value="P:DNA repair"/>
    <property type="evidence" value="ECO:0007669"/>
    <property type="project" value="UniProtKB-KW"/>
</dbReference>
<dbReference type="InterPro" id="IPR001650">
    <property type="entry name" value="Helicase_C-like"/>
</dbReference>
<keyword evidence="2" id="KW-0227">DNA damage</keyword>
<dbReference type="Proteomes" id="UP000186104">
    <property type="component" value="Chromosome"/>
</dbReference>
<dbReference type="InterPro" id="IPR055369">
    <property type="entry name" value="WH2_Lhr"/>
</dbReference>
<dbReference type="STRING" id="499555.BJL86_2318"/>
<keyword evidence="1" id="KW-0547">Nucleotide-binding</keyword>
<dbReference type="SMART" id="SM00490">
    <property type="entry name" value="HELICc"/>
    <property type="match status" value="1"/>
</dbReference>
<dbReference type="Gene3D" id="3.40.50.300">
    <property type="entry name" value="P-loop containing nucleotide triphosphate hydrolases"/>
    <property type="match status" value="2"/>
</dbReference>
<evidence type="ECO:0000256" key="3">
    <source>
        <dbReference type="ARBA" id="ARBA00022801"/>
    </source>
</evidence>
<dbReference type="PANTHER" id="PTHR47962:SF5">
    <property type="entry name" value="ATP-DEPENDENT HELICASE LHR-RELATED"/>
    <property type="match status" value="1"/>
</dbReference>
<dbReference type="InterPro" id="IPR027417">
    <property type="entry name" value="P-loop_NTPase"/>
</dbReference>
<evidence type="ECO:0000313" key="13">
    <source>
        <dbReference type="Proteomes" id="UP000186104"/>
    </source>
</evidence>
<evidence type="ECO:0000256" key="8">
    <source>
        <dbReference type="ARBA" id="ARBA00023235"/>
    </source>
</evidence>
<organism evidence="12 13">
    <name type="scientific">Dietzia timorensis</name>
    <dbReference type="NCBI Taxonomy" id="499555"/>
    <lineage>
        <taxon>Bacteria</taxon>
        <taxon>Bacillati</taxon>
        <taxon>Actinomycetota</taxon>
        <taxon>Actinomycetes</taxon>
        <taxon>Mycobacteriales</taxon>
        <taxon>Dietziaceae</taxon>
        <taxon>Dietzia</taxon>
    </lineage>
</organism>
<evidence type="ECO:0000256" key="1">
    <source>
        <dbReference type="ARBA" id="ARBA00022741"/>
    </source>
</evidence>
<evidence type="ECO:0000256" key="5">
    <source>
        <dbReference type="ARBA" id="ARBA00022840"/>
    </source>
</evidence>
<dbReference type="Pfam" id="PF19306">
    <property type="entry name" value="WHD_Lhr"/>
    <property type="match status" value="1"/>
</dbReference>
<dbReference type="Pfam" id="PF23236">
    <property type="entry name" value="WHD_2nd_Lhr"/>
    <property type="match status" value="1"/>
</dbReference>
<dbReference type="GO" id="GO:0005524">
    <property type="term" value="F:ATP binding"/>
    <property type="evidence" value="ECO:0007669"/>
    <property type="project" value="UniProtKB-KW"/>
</dbReference>
<dbReference type="InterPro" id="IPR003593">
    <property type="entry name" value="AAA+_ATPase"/>
</dbReference>
<dbReference type="SMART" id="SM00487">
    <property type="entry name" value="DEXDc"/>
    <property type="match status" value="1"/>
</dbReference>
<dbReference type="InterPro" id="IPR055367">
    <property type="entry name" value="WH4_Lhr"/>
</dbReference>
<keyword evidence="4 12" id="KW-0347">Helicase</keyword>
<evidence type="ECO:0000256" key="9">
    <source>
        <dbReference type="SAM" id="MobiDB-lite"/>
    </source>
</evidence>
<dbReference type="PANTHER" id="PTHR47962">
    <property type="entry name" value="ATP-DEPENDENT HELICASE LHR-RELATED-RELATED"/>
    <property type="match status" value="1"/>
</dbReference>
<evidence type="ECO:0000256" key="7">
    <source>
        <dbReference type="ARBA" id="ARBA00023204"/>
    </source>
</evidence>
<sequence length="1619" mass="171297">MGRVTDSTSSSEALSAFTAPTARWFAESFGAPTAAQAGAWESISRGAHTLVVAPTGSGKTLAAFLSALDRLFAEEPGRKGTSVIYVSPLKALAVDVERNLRAPLAGIARTREVEGLPERRITVGIRTGDTPPGERAKQRRNPPDILVTTPESLYLLLTSQSREGLAAAHTVIVDEVHALAGTKRGAHLALSLERLDALAAEEGDAQESSAQRIGLSATVAEPHTVAAFLAGERSVNVVAPPSAKRYDIAVRVPVDDLADLSGTPSPVETPPGSAGQGSIWPHIERQVVDLITEHRSTLVFVNSRRLAERLSARINEIHAADTAPENLPDEPPRPPAQMMVPSEVTRGAPSDLAMAHHGSVSKERRAEVEHALKSGELRAVVATSSLELGIDMGAVDLVIQVESPGSVASGLQRVGRAGHNVGDTSVAVFYPKHRADLVHSAITVERMLAGAIEKTAPVANPLDVLAQHTIAAAAMDDLDVEEWFDLVRRTASFSGLPRAAYTATLDMLAGKYPSTDFAELRPRVVWDRDAGVLRGRPGAQRLAVTSGGTIADRGMFGVFMVGDSPTRVGELDEEMVYESRIGDVFALGATSWRIEEITHDRVLVSPAPAHSGRLPFWRGDETGRPIELGRALGAFLRDIATGSTQVEERLKAAGLDERARENLRRFVAEQVEATSVVPSDKTILVERFRDEVGDWRVVIHSPFGAGVHWPWAEAIRARLASRHGFDAVPVVHDDGIILRVPDVGGADDGAVPDLDAPLDSLRADPWGSGAGQPPVGANEIVFDPAEAVDIVTSHVADTALFASKFRECSARAMLLPRLDPGKRAPLWQQRQKSSQLLDVAKQYPDFPIILEAVRECLQDVYDVPALEEVLGSIASGEIRVSEVTTSTASPFAAALMFDYIGAFVYEGDGPLAERKAAALSLDPSLLGQLLGRIELRELLDPAILEQVEDRLQHRAEGYKARDAEAIADLLRLLGPLTREELAERAENPAEVDRNLEQLSGESRAAEVSFAGTNWWVASEDLGRLRDGIGVPPPPGTAATFLDSGDDPLGELVRRYARTHAPFDAAAIAERFGIGASIARGVLDRLTGNDQLVAGEFRPGGTGTEWCDPEVLRRIRKRSLAELRAAIEPVEPAALGRFLPAWQGLGRGNQEHGVDGLLAVIEQLDGSALPLSAWEPLVLAPRVRDYEPGMLDELLAAGEVLWCGRGRSGARDGLVSLHPADSAPLTLPAADLTAARADLGPLHRVVLDVLEHGGGQFFRDIVAAAKAEADRRSEPGTADDGAAIPAISEIAVRDALWELAWLGLAKGDTFAPLRSVLAGALPAAGSAGKSSGSGAPAHRSTSRGRGSRSSRAPRLGRARLGSVALAGGATAGVGGTIGTGMRTPPVVAGRWSATPSPEPDATVRAHAAAELVLARHGVVTRGVVESEGISGGFAGVYKVLAAMEDSGGPRRGYYIEGLGASQFADGATIDRLRGFEATADETTWSRGQDMPDVHVLAATDPANPYGAALPWPQPPGDGSRAGRKSGALVALVDGELTFYLERGGKTLLVYSEREDAVGLAVRRLAALVRDGHIGSVTVHTINGEPAAASRWAEQLRGAGFGASPQGLRLRAGIGSGAGRA</sequence>
<dbReference type="Pfam" id="PF00271">
    <property type="entry name" value="Helicase_C"/>
    <property type="match status" value="1"/>
</dbReference>
<dbReference type="InterPro" id="IPR052511">
    <property type="entry name" value="ATP-dep_Helicase"/>
</dbReference>
<dbReference type="PROSITE" id="PS51192">
    <property type="entry name" value="HELICASE_ATP_BIND_1"/>
    <property type="match status" value="1"/>
</dbReference>
<gene>
    <name evidence="12" type="ORF">BJL86_2318</name>
</gene>
<protein>
    <submittedName>
        <fullName evidence="12">Putative ATP-dependent helicase lhr</fullName>
    </submittedName>
</protein>
<dbReference type="Pfam" id="PF23234">
    <property type="entry name" value="WHD_4th_Lhr"/>
    <property type="match status" value="1"/>
</dbReference>
<feature type="region of interest" description="Disordered" evidence="9">
    <location>
        <begin position="1324"/>
        <end position="1352"/>
    </location>
</feature>
<dbReference type="SUPFAM" id="SSF52540">
    <property type="entry name" value="P-loop containing nucleoside triphosphate hydrolases"/>
    <property type="match status" value="1"/>
</dbReference>
<dbReference type="CDD" id="cd18796">
    <property type="entry name" value="SF2_C_LHR"/>
    <property type="match status" value="1"/>
</dbReference>
<evidence type="ECO:0000256" key="6">
    <source>
        <dbReference type="ARBA" id="ARBA00023125"/>
    </source>
</evidence>
<dbReference type="InterPro" id="IPR014001">
    <property type="entry name" value="Helicase_ATP-bd"/>
</dbReference>
<keyword evidence="3" id="KW-0378">Hydrolase</keyword>
<dbReference type="GO" id="GO:0003677">
    <property type="term" value="F:DNA binding"/>
    <property type="evidence" value="ECO:0007669"/>
    <property type="project" value="UniProtKB-KW"/>
</dbReference>
<keyword evidence="7" id="KW-0234">DNA repair</keyword>
<dbReference type="OrthoDB" id="9815222at2"/>
<dbReference type="InterPro" id="IPR011545">
    <property type="entry name" value="DEAD/DEAH_box_helicase_dom"/>
</dbReference>
<feature type="domain" description="Helicase ATP-binding" evidence="10">
    <location>
        <begin position="40"/>
        <end position="237"/>
    </location>
</feature>
<dbReference type="InterPro" id="IPR055368">
    <property type="entry name" value="WH3_Lhr"/>
</dbReference>
<keyword evidence="6" id="KW-0238">DNA-binding</keyword>
<dbReference type="GO" id="GO:0016887">
    <property type="term" value="F:ATP hydrolysis activity"/>
    <property type="evidence" value="ECO:0007669"/>
    <property type="project" value="TreeGrafter"/>
</dbReference>
<accession>A0A173LQL9</accession>
<dbReference type="PROSITE" id="PS51194">
    <property type="entry name" value="HELICASE_CTER"/>
    <property type="match status" value="1"/>
</dbReference>
<feature type="domain" description="Helicase C-terminal" evidence="11">
    <location>
        <begin position="286"/>
        <end position="463"/>
    </location>
</feature>
<evidence type="ECO:0000256" key="2">
    <source>
        <dbReference type="ARBA" id="ARBA00022763"/>
    </source>
</evidence>
<dbReference type="SMART" id="SM00382">
    <property type="entry name" value="AAA"/>
    <property type="match status" value="1"/>
</dbReference>
<name>A0A173LQL9_9ACTN</name>
<dbReference type="Pfam" id="PF08494">
    <property type="entry name" value="DEAD_assoc"/>
    <property type="match status" value="1"/>
</dbReference>
<evidence type="ECO:0000259" key="11">
    <source>
        <dbReference type="PROSITE" id="PS51194"/>
    </source>
</evidence>
<evidence type="ECO:0000259" key="10">
    <source>
        <dbReference type="PROSITE" id="PS51192"/>
    </source>
</evidence>